<dbReference type="EMBL" id="QTUJ01000001">
    <property type="protein sequence ID" value="REF73514.1"/>
    <property type="molecule type" value="Genomic_DNA"/>
</dbReference>
<evidence type="ECO:0000313" key="1">
    <source>
        <dbReference type="EMBL" id="REF73514.1"/>
    </source>
</evidence>
<proteinExistence type="predicted"/>
<organism evidence="1 2">
    <name type="scientific">Paracoccus versutus</name>
    <name type="common">Thiobacillus versutus</name>
    <dbReference type="NCBI Taxonomy" id="34007"/>
    <lineage>
        <taxon>Bacteria</taxon>
        <taxon>Pseudomonadati</taxon>
        <taxon>Pseudomonadota</taxon>
        <taxon>Alphaproteobacteria</taxon>
        <taxon>Rhodobacterales</taxon>
        <taxon>Paracoccaceae</taxon>
        <taxon>Paracoccus</taxon>
    </lineage>
</organism>
<evidence type="ECO:0000313" key="2">
    <source>
        <dbReference type="Proteomes" id="UP000256941"/>
    </source>
</evidence>
<dbReference type="Proteomes" id="UP000256941">
    <property type="component" value="Unassembled WGS sequence"/>
</dbReference>
<name>A0A3D9XST7_PARVE</name>
<comment type="caution">
    <text evidence="1">The sequence shown here is derived from an EMBL/GenBank/DDBJ whole genome shotgun (WGS) entry which is preliminary data.</text>
</comment>
<protein>
    <submittedName>
        <fullName evidence="1">Uncharacterized protein</fullName>
    </submittedName>
</protein>
<reference evidence="1 2" key="1">
    <citation type="submission" date="2018-08" db="EMBL/GenBank/DDBJ databases">
        <title>Genomic Encyclopedia of Archaeal and Bacterial Type Strains, Phase II (KMG-II): from individual species to whole genera.</title>
        <authorList>
            <person name="Goeker M."/>
        </authorList>
    </citation>
    <scope>NUCLEOTIDE SEQUENCE [LARGE SCALE GENOMIC DNA]</scope>
    <source>
        <strain evidence="1 2">DSM 17099</strain>
    </source>
</reference>
<sequence>MADASPTTPFEAQKAACAFTHTSVSRRFSELLGTLAHAIEAERDIQHGWSRDAAFAHWLRESELLWQRAAAEASDLADSPALRAADRVLIRAARILHFALGCEHPAEYDAAVADLAGCGDNQSRFFLRILSLARL</sequence>
<accession>A0A3D9XST7</accession>
<dbReference type="AlphaFoldDB" id="A0A3D9XST7"/>
<dbReference type="RefSeq" id="WP_166435466.1">
    <property type="nucleotide sequence ID" value="NZ_CP038196.1"/>
</dbReference>
<gene>
    <name evidence="1" type="ORF">BDD41_2079</name>
</gene>